<protein>
    <recommendedName>
        <fullName evidence="2">2Fe-2S ferredoxin-type domain-containing protein</fullName>
    </recommendedName>
</protein>
<gene>
    <name evidence="3" type="ORF">D7D52_02160</name>
</gene>
<evidence type="ECO:0000313" key="3">
    <source>
        <dbReference type="EMBL" id="AYF78644.1"/>
    </source>
</evidence>
<dbReference type="AlphaFoldDB" id="A0A386ZN91"/>
<dbReference type="Proteomes" id="UP000267164">
    <property type="component" value="Chromosome"/>
</dbReference>
<sequence>MPSSGTSSTISPREHPVKFRKKSRFPMDAVDIGPLQLKARRVEFDLNSTPLHWIPGHAVASHAVSAYHLLFPEVERFFIEAFREALPEVRDPRLRDDILGFIGQETMHANAHEESLGDYFQRNGIDPAPLLEHSRYLLRFAATGEEVTVAADRTALSAILDVRPDATFSCRQGFCRSCAVRVLDGAPDHRSTALSPAELEQGYFLPCVSRSDDCLTLDL</sequence>
<dbReference type="GO" id="GO:0051536">
    <property type="term" value="F:iron-sulfur cluster binding"/>
    <property type="evidence" value="ECO:0007669"/>
    <property type="project" value="InterPro"/>
</dbReference>
<dbReference type="SUPFAM" id="SSF54292">
    <property type="entry name" value="2Fe-2S ferredoxin-like"/>
    <property type="match status" value="1"/>
</dbReference>
<dbReference type="PROSITE" id="PS51085">
    <property type="entry name" value="2FE2S_FER_2"/>
    <property type="match status" value="1"/>
</dbReference>
<dbReference type="CDD" id="cd00207">
    <property type="entry name" value="fer2"/>
    <property type="match status" value="1"/>
</dbReference>
<reference evidence="3 4" key="1">
    <citation type="submission" date="2018-09" db="EMBL/GenBank/DDBJ databases">
        <title>Nocardia yunnanensis sp. nov., an actinomycete isolated from a soil sample.</title>
        <authorList>
            <person name="Zhang J."/>
        </authorList>
    </citation>
    <scope>NUCLEOTIDE SEQUENCE [LARGE SCALE GENOMIC DNA]</scope>
    <source>
        <strain evidence="3 4">CFHS0054</strain>
    </source>
</reference>
<dbReference type="Gene3D" id="3.10.20.30">
    <property type="match status" value="1"/>
</dbReference>
<evidence type="ECO:0000313" key="4">
    <source>
        <dbReference type="Proteomes" id="UP000267164"/>
    </source>
</evidence>
<dbReference type="InterPro" id="IPR001041">
    <property type="entry name" value="2Fe-2S_ferredoxin-type"/>
</dbReference>
<keyword evidence="4" id="KW-1185">Reference proteome</keyword>
<organism evidence="3 4">
    <name type="scientific">Nocardia yunnanensis</name>
    <dbReference type="NCBI Taxonomy" id="2382165"/>
    <lineage>
        <taxon>Bacteria</taxon>
        <taxon>Bacillati</taxon>
        <taxon>Actinomycetota</taxon>
        <taxon>Actinomycetes</taxon>
        <taxon>Mycobacteriales</taxon>
        <taxon>Nocardiaceae</taxon>
        <taxon>Nocardia</taxon>
    </lineage>
</organism>
<dbReference type="KEGG" id="nyu:D7D52_02160"/>
<dbReference type="PANTHER" id="PTHR39456:SF1">
    <property type="entry name" value="METAL-DEPENDENT HYDROLASE"/>
    <property type="match status" value="1"/>
</dbReference>
<dbReference type="PANTHER" id="PTHR39456">
    <property type="entry name" value="METAL-DEPENDENT HYDROLASE"/>
    <property type="match status" value="1"/>
</dbReference>
<dbReference type="OrthoDB" id="502624at2"/>
<proteinExistence type="predicted"/>
<accession>A0A386ZN91</accession>
<dbReference type="InterPro" id="IPR016516">
    <property type="entry name" value="UCP07580"/>
</dbReference>
<feature type="compositionally biased region" description="Polar residues" evidence="1">
    <location>
        <begin position="1"/>
        <end position="11"/>
    </location>
</feature>
<dbReference type="InterPro" id="IPR012675">
    <property type="entry name" value="Beta-grasp_dom_sf"/>
</dbReference>
<feature type="domain" description="2Fe-2S ferredoxin-type" evidence="2">
    <location>
        <begin position="136"/>
        <end position="219"/>
    </location>
</feature>
<evidence type="ECO:0000259" key="2">
    <source>
        <dbReference type="PROSITE" id="PS51085"/>
    </source>
</evidence>
<dbReference type="Pfam" id="PF00111">
    <property type="entry name" value="Fer2"/>
    <property type="match status" value="1"/>
</dbReference>
<feature type="region of interest" description="Disordered" evidence="1">
    <location>
        <begin position="1"/>
        <end position="20"/>
    </location>
</feature>
<evidence type="ECO:0000256" key="1">
    <source>
        <dbReference type="SAM" id="MobiDB-lite"/>
    </source>
</evidence>
<name>A0A386ZN91_9NOCA</name>
<dbReference type="InterPro" id="IPR036010">
    <property type="entry name" value="2Fe-2S_ferredoxin-like_sf"/>
</dbReference>
<dbReference type="EMBL" id="CP032568">
    <property type="protein sequence ID" value="AYF78644.1"/>
    <property type="molecule type" value="Genomic_DNA"/>
</dbReference>
<dbReference type="Pfam" id="PF10118">
    <property type="entry name" value="Metal_hydrol"/>
    <property type="match status" value="1"/>
</dbReference>